<proteinExistence type="inferred from homology"/>
<dbReference type="Gene3D" id="3.40.50.1240">
    <property type="entry name" value="Phosphoglycerate mutase-like"/>
    <property type="match status" value="1"/>
</dbReference>
<evidence type="ECO:0000313" key="5">
    <source>
        <dbReference type="Proteomes" id="UP001458880"/>
    </source>
</evidence>
<keyword evidence="3" id="KW-0812">Transmembrane</keyword>
<dbReference type="EMBL" id="JASPKY010000041">
    <property type="protein sequence ID" value="KAK9746279.1"/>
    <property type="molecule type" value="Genomic_DNA"/>
</dbReference>
<comment type="catalytic activity">
    <reaction evidence="1">
        <text>a phosphate monoester + H2O = an alcohol + phosphate</text>
        <dbReference type="Rhea" id="RHEA:15017"/>
        <dbReference type="ChEBI" id="CHEBI:15377"/>
        <dbReference type="ChEBI" id="CHEBI:30879"/>
        <dbReference type="ChEBI" id="CHEBI:43474"/>
        <dbReference type="ChEBI" id="CHEBI:67140"/>
        <dbReference type="EC" id="3.1.3.2"/>
    </reaction>
</comment>
<dbReference type="AlphaFoldDB" id="A0AAW1MIN6"/>
<dbReference type="PROSITE" id="PS00616">
    <property type="entry name" value="HIS_ACID_PHOSPHAT_1"/>
    <property type="match status" value="1"/>
</dbReference>
<dbReference type="PANTHER" id="PTHR11567">
    <property type="entry name" value="ACID PHOSPHATASE-RELATED"/>
    <property type="match status" value="1"/>
</dbReference>
<comment type="caution">
    <text evidence="4">The sequence shown here is derived from an EMBL/GenBank/DDBJ whole genome shotgun (WGS) entry which is preliminary data.</text>
</comment>
<organism evidence="4 5">
    <name type="scientific">Popillia japonica</name>
    <name type="common">Japanese beetle</name>
    <dbReference type="NCBI Taxonomy" id="7064"/>
    <lineage>
        <taxon>Eukaryota</taxon>
        <taxon>Metazoa</taxon>
        <taxon>Ecdysozoa</taxon>
        <taxon>Arthropoda</taxon>
        <taxon>Hexapoda</taxon>
        <taxon>Insecta</taxon>
        <taxon>Pterygota</taxon>
        <taxon>Neoptera</taxon>
        <taxon>Endopterygota</taxon>
        <taxon>Coleoptera</taxon>
        <taxon>Polyphaga</taxon>
        <taxon>Scarabaeiformia</taxon>
        <taxon>Scarabaeidae</taxon>
        <taxon>Rutelinae</taxon>
        <taxon>Popillia</taxon>
    </lineage>
</organism>
<dbReference type="Pfam" id="PF00328">
    <property type="entry name" value="His_Phos_2"/>
    <property type="match status" value="1"/>
</dbReference>
<evidence type="ECO:0000256" key="2">
    <source>
        <dbReference type="ARBA" id="ARBA00005375"/>
    </source>
</evidence>
<sequence length="423" mass="48911">MLVDTISKSDFIRLVEFQTLACIIHVFELVVLIAECKQNQTSCEGTCLKRKSRKEVAIIAMTTAGSVFFVTLIVIGVSSSSSIDSRELLLVHVISRHGARTPVDTYPNDPYINTTFYPAGWGYLTNEGKRDAFNLGQDIRRRYNKFLGDFYTNDIYYSQSTDVDRTISSVQVMNAGIWEPRNGQKWGDLNWQPIPVHYEALNQDMLLLVRKMCPQYDIEFRRLMSSPMVQEKLKLNKDLFEYLEHWSGNRINNFDDVQDLYSTLYAEDSFNLTLPSWTINIYPDKLYELTSLSFQLRAYNNLLIRRYHQIGWSEDVLVGDGGHDSTIANLLSALKMFKPHVPDYTSTIILEFSRDRFTDEYGIEVYYKMSVHHQLQKMHIPNCDSFCLLKDFLRITADVVPENWEKECATDDPNFVPSEPIGP</sequence>
<dbReference type="GO" id="GO:0003993">
    <property type="term" value="F:acid phosphatase activity"/>
    <property type="evidence" value="ECO:0007669"/>
    <property type="project" value="UniProtKB-EC"/>
</dbReference>
<keyword evidence="3" id="KW-0472">Membrane</keyword>
<accession>A0AAW1MIN6</accession>
<dbReference type="PANTHER" id="PTHR11567:SF205">
    <property type="entry name" value="GH28721P-RELATED"/>
    <property type="match status" value="1"/>
</dbReference>
<evidence type="ECO:0000256" key="3">
    <source>
        <dbReference type="SAM" id="Phobius"/>
    </source>
</evidence>
<comment type="similarity">
    <text evidence="2">Belongs to the histidine acid phosphatase family.</text>
</comment>
<name>A0AAW1MIN6_POPJA</name>
<dbReference type="Proteomes" id="UP001458880">
    <property type="component" value="Unassembled WGS sequence"/>
</dbReference>
<reference evidence="4 5" key="1">
    <citation type="journal article" date="2024" name="BMC Genomics">
        <title>De novo assembly and annotation of Popillia japonica's genome with initial clues to its potential as an invasive pest.</title>
        <authorList>
            <person name="Cucini C."/>
            <person name="Boschi S."/>
            <person name="Funari R."/>
            <person name="Cardaioli E."/>
            <person name="Iannotti N."/>
            <person name="Marturano G."/>
            <person name="Paoli F."/>
            <person name="Bruttini M."/>
            <person name="Carapelli A."/>
            <person name="Frati F."/>
            <person name="Nardi F."/>
        </authorList>
    </citation>
    <scope>NUCLEOTIDE SEQUENCE [LARGE SCALE GENOMIC DNA]</scope>
    <source>
        <strain evidence="4">DMR45628</strain>
    </source>
</reference>
<dbReference type="SUPFAM" id="SSF53254">
    <property type="entry name" value="Phosphoglycerate mutase-like"/>
    <property type="match status" value="1"/>
</dbReference>
<keyword evidence="3" id="KW-1133">Transmembrane helix</keyword>
<dbReference type="InterPro" id="IPR029033">
    <property type="entry name" value="His_PPase_superfam"/>
</dbReference>
<protein>
    <submittedName>
        <fullName evidence="4">Histidine phosphatase superfamily (Branch 2)</fullName>
    </submittedName>
</protein>
<keyword evidence="5" id="KW-1185">Reference proteome</keyword>
<dbReference type="CDD" id="cd07061">
    <property type="entry name" value="HP_HAP_like"/>
    <property type="match status" value="1"/>
</dbReference>
<dbReference type="InterPro" id="IPR000560">
    <property type="entry name" value="His_Pase_clade-2"/>
</dbReference>
<feature type="transmembrane region" description="Helical" evidence="3">
    <location>
        <begin position="17"/>
        <end position="35"/>
    </location>
</feature>
<feature type="transmembrane region" description="Helical" evidence="3">
    <location>
        <begin position="56"/>
        <end position="77"/>
    </location>
</feature>
<gene>
    <name evidence="4" type="ORF">QE152_g6306</name>
</gene>
<dbReference type="InterPro" id="IPR050645">
    <property type="entry name" value="Histidine_acid_phosphatase"/>
</dbReference>
<evidence type="ECO:0000256" key="1">
    <source>
        <dbReference type="ARBA" id="ARBA00000032"/>
    </source>
</evidence>
<evidence type="ECO:0000313" key="4">
    <source>
        <dbReference type="EMBL" id="KAK9746279.1"/>
    </source>
</evidence>
<dbReference type="InterPro" id="IPR033379">
    <property type="entry name" value="Acid_Pase_AS"/>
</dbReference>